<accession>A0AA34TK05</accession>
<gene>
    <name evidence="1" type="ORF">LLJM3_2026</name>
</gene>
<proteinExistence type="predicted"/>
<name>A0AA34TK05_LACLC</name>
<dbReference type="AlphaFoldDB" id="A0AA34TK05"/>
<reference evidence="1 2" key="1">
    <citation type="journal article" date="2017" name="BMC Genomics">
        <title>Comparative and functional genomics of the Lactococcus lactis taxon; insights into evolution and niche adaptation.</title>
        <authorList>
            <person name="Kelleher P."/>
            <person name="Bottacini F."/>
            <person name="Mahony J."/>
            <person name="Kilcawley K.N."/>
            <person name="van Sinderen D."/>
        </authorList>
    </citation>
    <scope>NUCLEOTIDE SEQUENCE [LARGE SCALE GENOMIC DNA]</scope>
    <source>
        <strain evidence="1 2">JM3</strain>
    </source>
</reference>
<dbReference type="Proteomes" id="UP000192161">
    <property type="component" value="Chromosome"/>
</dbReference>
<protein>
    <recommendedName>
        <fullName evidence="3">Phage protein</fullName>
    </recommendedName>
</protein>
<dbReference type="EMBL" id="CP015901">
    <property type="protein sequence ID" value="ARE24203.2"/>
    <property type="molecule type" value="Genomic_DNA"/>
</dbReference>
<dbReference type="RefSeq" id="WP_237024555.1">
    <property type="nucleotide sequence ID" value="NZ_CP015901.2"/>
</dbReference>
<evidence type="ECO:0000313" key="1">
    <source>
        <dbReference type="EMBL" id="ARE24203.2"/>
    </source>
</evidence>
<sequence>MINIWIEVEMKKFKLFGYMFVNDKKQGMSIAKTVEATSYAEIIQELESNAGWITDTDAAFKVAYIKEVVE</sequence>
<evidence type="ECO:0008006" key="3">
    <source>
        <dbReference type="Google" id="ProtNLM"/>
    </source>
</evidence>
<organism evidence="1 2">
    <name type="scientific">Lactococcus lactis subsp. cremoris</name>
    <name type="common">Streptococcus cremoris</name>
    <dbReference type="NCBI Taxonomy" id="1359"/>
    <lineage>
        <taxon>Bacteria</taxon>
        <taxon>Bacillati</taxon>
        <taxon>Bacillota</taxon>
        <taxon>Bacilli</taxon>
        <taxon>Lactobacillales</taxon>
        <taxon>Streptococcaceae</taxon>
        <taxon>Lactococcus</taxon>
    </lineage>
</organism>
<evidence type="ECO:0000313" key="2">
    <source>
        <dbReference type="Proteomes" id="UP000192161"/>
    </source>
</evidence>